<dbReference type="PANTHER" id="PTHR39142:SF1">
    <property type="entry name" value="AEL197CP"/>
    <property type="match status" value="1"/>
</dbReference>
<dbReference type="Pfam" id="PF12929">
    <property type="entry name" value="Mid1"/>
    <property type="match status" value="1"/>
</dbReference>
<gene>
    <name evidence="4" type="ORF">PECM_003727</name>
</gene>
<dbReference type="InterPro" id="IPR024338">
    <property type="entry name" value="MID1/Yam8"/>
</dbReference>
<dbReference type="Proteomes" id="UP000631181">
    <property type="component" value="Unassembled WGS sequence"/>
</dbReference>
<evidence type="ECO:0000256" key="3">
    <source>
        <dbReference type="SAM" id="SignalP"/>
    </source>
</evidence>
<dbReference type="GO" id="GO:0005262">
    <property type="term" value="F:calcium channel activity"/>
    <property type="evidence" value="ECO:0007669"/>
    <property type="project" value="InterPro"/>
</dbReference>
<dbReference type="AlphaFoldDB" id="A0A8J8W519"/>
<keyword evidence="2" id="KW-1133">Transmembrane helix</keyword>
<feature type="region of interest" description="Disordered" evidence="1">
    <location>
        <begin position="142"/>
        <end position="181"/>
    </location>
</feature>
<dbReference type="GO" id="GO:0098703">
    <property type="term" value="P:calcium ion import across plasma membrane"/>
    <property type="evidence" value="ECO:0007669"/>
    <property type="project" value="InterPro"/>
</dbReference>
<feature type="transmembrane region" description="Helical" evidence="2">
    <location>
        <begin position="635"/>
        <end position="652"/>
    </location>
</feature>
<evidence type="ECO:0000256" key="1">
    <source>
        <dbReference type="SAM" id="MobiDB-lite"/>
    </source>
</evidence>
<name>A0A8J8W519_9EURO</name>
<reference evidence="4" key="1">
    <citation type="journal article" date="2020" name="Front. Microbiol.">
        <title>Gene regulatory networks of Penicillium echinulatum 2HH and Penicillium oxalicum 114-2 inferred by a computational biology approach.</title>
        <authorList>
            <person name="Lenz A.R."/>
            <person name="Galan-Vasquez E."/>
            <person name="Balbinot E."/>
            <person name="De Abreu F.P."/>
            <person name="De Oliveira N.S."/>
            <person name="Da Rosa L.O."/>
            <person name="De Avila E Silva S."/>
            <person name="Camassola M."/>
            <person name="Dillon A.J.P."/>
            <person name="Perez-Rueda E."/>
        </authorList>
    </citation>
    <scope>NUCLEOTIDE SEQUENCE</scope>
    <source>
        <strain evidence="4">S1M29</strain>
    </source>
</reference>
<keyword evidence="3" id="KW-0732">Signal</keyword>
<keyword evidence="2" id="KW-0472">Membrane</keyword>
<evidence type="ECO:0000313" key="4">
    <source>
        <dbReference type="EMBL" id="KAF7717834.1"/>
    </source>
</evidence>
<feature type="chain" id="PRO_5035241637" evidence="3">
    <location>
        <begin position="22"/>
        <end position="653"/>
    </location>
</feature>
<protein>
    <submittedName>
        <fullName evidence="4">Stretch-activated cation channel MID1</fullName>
    </submittedName>
</protein>
<dbReference type="PANTHER" id="PTHR39142">
    <property type="entry name" value="MID1P"/>
    <property type="match status" value="1"/>
</dbReference>
<feature type="compositionally biased region" description="Basic and acidic residues" evidence="1">
    <location>
        <begin position="142"/>
        <end position="167"/>
    </location>
</feature>
<keyword evidence="5" id="KW-1185">Reference proteome</keyword>
<keyword evidence="2" id="KW-0812">Transmembrane</keyword>
<feature type="compositionally biased region" description="Acidic residues" evidence="1">
    <location>
        <begin position="168"/>
        <end position="177"/>
    </location>
</feature>
<feature type="signal peptide" evidence="3">
    <location>
        <begin position="1"/>
        <end position="21"/>
    </location>
</feature>
<dbReference type="OrthoDB" id="5405745at2759"/>
<organism evidence="4 5">
    <name type="scientific">Penicillium ucsense</name>
    <dbReference type="NCBI Taxonomy" id="2839758"/>
    <lineage>
        <taxon>Eukaryota</taxon>
        <taxon>Fungi</taxon>
        <taxon>Dikarya</taxon>
        <taxon>Ascomycota</taxon>
        <taxon>Pezizomycotina</taxon>
        <taxon>Eurotiomycetes</taxon>
        <taxon>Eurotiomycetidae</taxon>
        <taxon>Eurotiales</taxon>
        <taxon>Aspergillaceae</taxon>
        <taxon>Penicillium</taxon>
    </lineage>
</organism>
<sequence>MRRHLAALQYLLAASITAALGFSDGSLAAETSDHGHALDSRRETESSVIGGPIISSGAGFAVALDSFNGLEMRDIENEEDDSGQMDLVKRNYPADARSLGNNQYQDPFIKVGDIQWFFITKEVVNGAKAKTISLLPASLSSRDLRGEEDGNDESVKLDLRKREQAKVEEEEEEEEEEKPLVKRDQTTVYLSLTTCSKPTTNKTDALPGDFPQLQIYYSTDPNLSKPGPGQDNSRQTLVSAVGGFANASIITDTDIFIGVVAPNSTTWNGKYKYQIAASIDAPFHSVIDNDPFLYFIDADMSAALLVTNNLTQASPDSDNYKQWMSLAPPFTMFAHNVNNTALTGLERSYCALEQLSNLGSISSSTEVGMTNRGLGNKPKEQFYITGLNRSSTYNGILAMNGNSTLSGNGIVGGGGKVWRAMNFTTKSEDNCAVLFNLTFCSEVAYAVPANPKRTNVSQLRHIYDTYASNYYTNFTYSLQQVQCDAPPESMYSLAVNCSTCADAYKQWLCSVSIPRCEDFSNPSTFLQVRNAGQPFINGTSLPETDAYRLNPINNVSRNPLIDTAIQPGPYKEILPCLDICSSMVRACPTVLKFGCPSGEGLNASYGYRSDDGDITCSYLGAAYYLNGAMGMSGRGGWVVWTVVVVVVIGSGLM</sequence>
<proteinExistence type="predicted"/>
<dbReference type="EMBL" id="WIWV01000022">
    <property type="protein sequence ID" value="KAF7717834.1"/>
    <property type="molecule type" value="Genomic_DNA"/>
</dbReference>
<accession>A0A8J8W519</accession>
<evidence type="ECO:0000256" key="2">
    <source>
        <dbReference type="SAM" id="Phobius"/>
    </source>
</evidence>
<comment type="caution">
    <text evidence="4">The sequence shown here is derived from an EMBL/GenBank/DDBJ whole genome shotgun (WGS) entry which is preliminary data.</text>
</comment>
<evidence type="ECO:0000313" key="5">
    <source>
        <dbReference type="Proteomes" id="UP000631181"/>
    </source>
</evidence>